<gene>
    <name evidence="2" type="ORF">MUK42_03453</name>
</gene>
<dbReference type="Pfam" id="PF00400">
    <property type="entry name" value="WD40"/>
    <property type="match status" value="5"/>
</dbReference>
<feature type="repeat" description="WD" evidence="1">
    <location>
        <begin position="318"/>
        <end position="348"/>
    </location>
</feature>
<dbReference type="OrthoDB" id="674604at2759"/>
<dbReference type="InterPro" id="IPR001680">
    <property type="entry name" value="WD40_rpt"/>
</dbReference>
<dbReference type="EMBL" id="CP097509">
    <property type="protein sequence ID" value="URE17554.1"/>
    <property type="molecule type" value="Genomic_DNA"/>
</dbReference>
<keyword evidence="3" id="KW-1185">Reference proteome</keyword>
<feature type="repeat" description="WD" evidence="1">
    <location>
        <begin position="185"/>
        <end position="226"/>
    </location>
</feature>
<dbReference type="PROSITE" id="PS50082">
    <property type="entry name" value="WD_REPEATS_2"/>
    <property type="match status" value="5"/>
</dbReference>
<evidence type="ECO:0000313" key="3">
    <source>
        <dbReference type="Proteomes" id="UP001055439"/>
    </source>
</evidence>
<dbReference type="PANTHER" id="PTHR22844:SF387">
    <property type="entry name" value="F3I6.5 PROTEIN"/>
    <property type="match status" value="1"/>
</dbReference>
<evidence type="ECO:0000256" key="1">
    <source>
        <dbReference type="PROSITE-ProRule" id="PRU00221"/>
    </source>
</evidence>
<protein>
    <submittedName>
        <fullName evidence="2">WD domain, G-beta repeat</fullName>
    </submittedName>
</protein>
<sequence>MSLAPHCAIPCHVDDDDSTHLLPQSISLSSQLSLPSLRSLDSCAETLPYSLHRCIATLRAHSSYVSAIAVHGESVYSGSPDQEIRLWPCVHLDSASSSSSSTPRTDHLTSLTVAAAKSPVKSLVVAGDNLFSSHQDGKICVWQINRSERQHCKLKAVLPTQKDRFLSLLVPENYVQVRRHKKRTWVHHVDAVSSLAVSHDGALLYSVSWDRALKVWRTSDFKCMESVAGAHQDAINAVAVSRDGHVYTGSADARINVWRRGGDGGTKHSLVQTLERHRSAVNALALSADGSVLYSGACDRSVVVWEGGGGRMEATGALRGHRRAILCLAAVGRVVCSGSADRTVRVWKRGVLQKGCYWCLAVLEGHGGPIKSLTAAPVVDERSRTESSRGLGGSSSSSSCLVLSGDLEGEIKVWRVSIPHPPPPPVEGIFC</sequence>
<dbReference type="SUPFAM" id="SSF50978">
    <property type="entry name" value="WD40 repeat-like"/>
    <property type="match status" value="1"/>
</dbReference>
<dbReference type="PROSITE" id="PS50294">
    <property type="entry name" value="WD_REPEATS_REGION"/>
    <property type="match status" value="2"/>
</dbReference>
<dbReference type="SMART" id="SM00320">
    <property type="entry name" value="WD40"/>
    <property type="match status" value="7"/>
</dbReference>
<name>A0A9E7KIH1_9LILI</name>
<keyword evidence="1" id="KW-0853">WD repeat</keyword>
<dbReference type="InterPro" id="IPR045182">
    <property type="entry name" value="JINGUBANG-like"/>
</dbReference>
<accession>A0A9E7KIH1</accession>
<proteinExistence type="predicted"/>
<dbReference type="Gene3D" id="2.130.10.10">
    <property type="entry name" value="YVTN repeat-like/Quinoprotein amine dehydrogenase"/>
    <property type="match status" value="3"/>
</dbReference>
<dbReference type="PANTHER" id="PTHR22844">
    <property type="entry name" value="F-BOX AND WD40 DOMAIN PROTEIN"/>
    <property type="match status" value="1"/>
</dbReference>
<dbReference type="InterPro" id="IPR036322">
    <property type="entry name" value="WD40_repeat_dom_sf"/>
</dbReference>
<feature type="repeat" description="WD" evidence="1">
    <location>
        <begin position="228"/>
        <end position="258"/>
    </location>
</feature>
<feature type="repeat" description="WD" evidence="1">
    <location>
        <begin position="274"/>
        <end position="306"/>
    </location>
</feature>
<organism evidence="2 3">
    <name type="scientific">Musa troglodytarum</name>
    <name type="common">fe'i banana</name>
    <dbReference type="NCBI Taxonomy" id="320322"/>
    <lineage>
        <taxon>Eukaryota</taxon>
        <taxon>Viridiplantae</taxon>
        <taxon>Streptophyta</taxon>
        <taxon>Embryophyta</taxon>
        <taxon>Tracheophyta</taxon>
        <taxon>Spermatophyta</taxon>
        <taxon>Magnoliopsida</taxon>
        <taxon>Liliopsida</taxon>
        <taxon>Zingiberales</taxon>
        <taxon>Musaceae</taxon>
        <taxon>Musa</taxon>
    </lineage>
</organism>
<dbReference type="Proteomes" id="UP001055439">
    <property type="component" value="Chromosome 7"/>
</dbReference>
<dbReference type="InterPro" id="IPR015943">
    <property type="entry name" value="WD40/YVTN_repeat-like_dom_sf"/>
</dbReference>
<evidence type="ECO:0000313" key="2">
    <source>
        <dbReference type="EMBL" id="URE17554.1"/>
    </source>
</evidence>
<reference evidence="2" key="1">
    <citation type="submission" date="2022-05" db="EMBL/GenBank/DDBJ databases">
        <title>The Musa troglodytarum L. genome provides insights into the mechanism of non-climacteric behaviour and enrichment of carotenoids.</title>
        <authorList>
            <person name="Wang J."/>
        </authorList>
    </citation>
    <scope>NUCLEOTIDE SEQUENCE</scope>
    <source>
        <tissue evidence="2">Leaf</tissue>
    </source>
</reference>
<dbReference type="AlphaFoldDB" id="A0A9E7KIH1"/>
<dbReference type="CDD" id="cd00200">
    <property type="entry name" value="WD40"/>
    <property type="match status" value="1"/>
</dbReference>
<feature type="repeat" description="WD" evidence="1">
    <location>
        <begin position="58"/>
        <end position="87"/>
    </location>
</feature>